<dbReference type="EMBL" id="MHKN01000020">
    <property type="protein sequence ID" value="OGY92301.1"/>
    <property type="molecule type" value="Genomic_DNA"/>
</dbReference>
<reference evidence="1 2" key="1">
    <citation type="journal article" date="2016" name="Nat. Commun.">
        <title>Thousands of microbial genomes shed light on interconnected biogeochemical processes in an aquifer system.</title>
        <authorList>
            <person name="Anantharaman K."/>
            <person name="Brown C.T."/>
            <person name="Hug L.A."/>
            <person name="Sharon I."/>
            <person name="Castelle C.J."/>
            <person name="Probst A.J."/>
            <person name="Thomas B.C."/>
            <person name="Singh A."/>
            <person name="Wilkins M.J."/>
            <person name="Karaoz U."/>
            <person name="Brodie E.L."/>
            <person name="Williams K.H."/>
            <person name="Hubbard S.S."/>
            <person name="Banfield J.F."/>
        </authorList>
    </citation>
    <scope>NUCLEOTIDE SEQUENCE [LARGE SCALE GENOMIC DNA]</scope>
</reference>
<protein>
    <recommendedName>
        <fullName evidence="3">Carboxypeptidase regulatory-like domain-containing protein</fullName>
    </recommendedName>
</protein>
<gene>
    <name evidence="1" type="ORF">A3B31_00145</name>
</gene>
<dbReference type="Pfam" id="PF13620">
    <property type="entry name" value="CarboxypepD_reg"/>
    <property type="match status" value="1"/>
</dbReference>
<comment type="caution">
    <text evidence="1">The sequence shown here is derived from an EMBL/GenBank/DDBJ whole genome shotgun (WGS) entry which is preliminary data.</text>
</comment>
<dbReference type="Proteomes" id="UP000177349">
    <property type="component" value="Unassembled WGS sequence"/>
</dbReference>
<dbReference type="InterPro" id="IPR008969">
    <property type="entry name" value="CarboxyPept-like_regulatory"/>
</dbReference>
<evidence type="ECO:0000313" key="2">
    <source>
        <dbReference type="Proteomes" id="UP000177349"/>
    </source>
</evidence>
<proteinExistence type="predicted"/>
<accession>A0A1G2BT62</accession>
<sequence length="281" mass="30440">MRKGKNALGIGMRLLVFVLIQGLCLTGLFAQSAATAVVTDKGRIKGRVVDLDGTGVPNAIVFLWSKSQFSSKHGVADLEGRYRFPLLSASNDYYVRVDEPGYVPMELGPLDVKAGKVVNLEVVLRALADNCQVPPLRLRCGKTSVQTLSQTLSRMSLGTEVIRLVLEPGELVIRTTSNPLSYDGKHEALLTYTGLAGIIETTEQLYNVHLRLIGGRDPGYCLECNYQSDWIIPCHGSAVIASPDSFSSHPDSCTDHFSLKVKVSACDINTGVATFEVSVLP</sequence>
<name>A0A1G2BT62_9BACT</name>
<evidence type="ECO:0000313" key="1">
    <source>
        <dbReference type="EMBL" id="OGY92301.1"/>
    </source>
</evidence>
<dbReference type="Gene3D" id="2.60.40.1120">
    <property type="entry name" value="Carboxypeptidase-like, regulatory domain"/>
    <property type="match status" value="1"/>
</dbReference>
<organism evidence="1 2">
    <name type="scientific">Candidatus Komeilibacteria bacterium RIFCSPLOWO2_01_FULL_53_11</name>
    <dbReference type="NCBI Taxonomy" id="1798552"/>
    <lineage>
        <taxon>Bacteria</taxon>
        <taxon>Candidatus Komeiliibacteriota</taxon>
    </lineage>
</organism>
<evidence type="ECO:0008006" key="3">
    <source>
        <dbReference type="Google" id="ProtNLM"/>
    </source>
</evidence>
<dbReference type="SUPFAM" id="SSF49464">
    <property type="entry name" value="Carboxypeptidase regulatory domain-like"/>
    <property type="match status" value="1"/>
</dbReference>
<dbReference type="AlphaFoldDB" id="A0A1G2BT62"/>